<feature type="transmembrane region" description="Helical" evidence="3">
    <location>
        <begin position="65"/>
        <end position="86"/>
    </location>
</feature>
<evidence type="ECO:0000313" key="5">
    <source>
        <dbReference type="EMBL" id="MBH9575811.1"/>
    </source>
</evidence>
<comment type="catalytic activity">
    <reaction evidence="2">
        <text>2 GTP = 3',3'-c-di-GMP + 2 diphosphate</text>
        <dbReference type="Rhea" id="RHEA:24898"/>
        <dbReference type="ChEBI" id="CHEBI:33019"/>
        <dbReference type="ChEBI" id="CHEBI:37565"/>
        <dbReference type="ChEBI" id="CHEBI:58805"/>
        <dbReference type="EC" id="2.7.7.65"/>
    </reaction>
</comment>
<accession>A0A931IY01</accession>
<dbReference type="InterPro" id="IPR043128">
    <property type="entry name" value="Rev_trsase/Diguanyl_cyclase"/>
</dbReference>
<keyword evidence="3" id="KW-0812">Transmembrane</keyword>
<dbReference type="GO" id="GO:1902201">
    <property type="term" value="P:negative regulation of bacterial-type flagellum-dependent cell motility"/>
    <property type="evidence" value="ECO:0007669"/>
    <property type="project" value="TreeGrafter"/>
</dbReference>
<dbReference type="Proteomes" id="UP000613266">
    <property type="component" value="Unassembled WGS sequence"/>
</dbReference>
<feature type="transmembrane region" description="Helical" evidence="3">
    <location>
        <begin position="195"/>
        <end position="221"/>
    </location>
</feature>
<dbReference type="Pfam" id="PF00990">
    <property type="entry name" value="GGDEF"/>
    <property type="match status" value="1"/>
</dbReference>
<dbReference type="Gene3D" id="3.30.70.270">
    <property type="match status" value="1"/>
</dbReference>
<evidence type="ECO:0000256" key="2">
    <source>
        <dbReference type="ARBA" id="ARBA00034247"/>
    </source>
</evidence>
<organism evidence="5 6">
    <name type="scientific">Inhella proteolytica</name>
    <dbReference type="NCBI Taxonomy" id="2795029"/>
    <lineage>
        <taxon>Bacteria</taxon>
        <taxon>Pseudomonadati</taxon>
        <taxon>Pseudomonadota</taxon>
        <taxon>Betaproteobacteria</taxon>
        <taxon>Burkholderiales</taxon>
        <taxon>Sphaerotilaceae</taxon>
        <taxon>Inhella</taxon>
    </lineage>
</organism>
<keyword evidence="3" id="KW-1133">Transmembrane helix</keyword>
<dbReference type="InterPro" id="IPR050469">
    <property type="entry name" value="Diguanylate_Cyclase"/>
</dbReference>
<feature type="transmembrane region" description="Helical" evidence="3">
    <location>
        <begin position="98"/>
        <end position="114"/>
    </location>
</feature>
<dbReference type="NCBIfam" id="TIGR00254">
    <property type="entry name" value="GGDEF"/>
    <property type="match status" value="1"/>
</dbReference>
<proteinExistence type="predicted"/>
<dbReference type="PANTHER" id="PTHR45138">
    <property type="entry name" value="REGULATORY COMPONENTS OF SENSORY TRANSDUCTION SYSTEM"/>
    <property type="match status" value="1"/>
</dbReference>
<dbReference type="EMBL" id="JAEDAK010000002">
    <property type="protein sequence ID" value="MBH9575811.1"/>
    <property type="molecule type" value="Genomic_DNA"/>
</dbReference>
<feature type="domain" description="GGDEF" evidence="4">
    <location>
        <begin position="258"/>
        <end position="389"/>
    </location>
</feature>
<name>A0A931IY01_9BURK</name>
<dbReference type="GO" id="GO:0052621">
    <property type="term" value="F:diguanylate cyclase activity"/>
    <property type="evidence" value="ECO:0007669"/>
    <property type="project" value="UniProtKB-EC"/>
</dbReference>
<dbReference type="FunFam" id="3.30.70.270:FF:000001">
    <property type="entry name" value="Diguanylate cyclase domain protein"/>
    <property type="match status" value="1"/>
</dbReference>
<dbReference type="GO" id="GO:0043709">
    <property type="term" value="P:cell adhesion involved in single-species biofilm formation"/>
    <property type="evidence" value="ECO:0007669"/>
    <property type="project" value="TreeGrafter"/>
</dbReference>
<dbReference type="PANTHER" id="PTHR45138:SF9">
    <property type="entry name" value="DIGUANYLATE CYCLASE DGCM-RELATED"/>
    <property type="match status" value="1"/>
</dbReference>
<keyword evidence="3" id="KW-0472">Membrane</keyword>
<feature type="transmembrane region" description="Helical" evidence="3">
    <location>
        <begin position="160"/>
        <end position="183"/>
    </location>
</feature>
<evidence type="ECO:0000313" key="6">
    <source>
        <dbReference type="Proteomes" id="UP000613266"/>
    </source>
</evidence>
<dbReference type="CDD" id="cd01949">
    <property type="entry name" value="GGDEF"/>
    <property type="match status" value="1"/>
</dbReference>
<dbReference type="RefSeq" id="WP_198109435.1">
    <property type="nucleotide sequence ID" value="NZ_JAEDAK010000002.1"/>
</dbReference>
<dbReference type="PROSITE" id="PS50887">
    <property type="entry name" value="GGDEF"/>
    <property type="match status" value="1"/>
</dbReference>
<dbReference type="GO" id="GO:0005886">
    <property type="term" value="C:plasma membrane"/>
    <property type="evidence" value="ECO:0007669"/>
    <property type="project" value="TreeGrafter"/>
</dbReference>
<keyword evidence="6" id="KW-1185">Reference proteome</keyword>
<evidence type="ECO:0000256" key="3">
    <source>
        <dbReference type="SAM" id="Phobius"/>
    </source>
</evidence>
<dbReference type="SMART" id="SM00267">
    <property type="entry name" value="GGDEF"/>
    <property type="match status" value="1"/>
</dbReference>
<reference evidence="5" key="1">
    <citation type="submission" date="2020-12" db="EMBL/GenBank/DDBJ databases">
        <title>The genome sequence of Inhella sp. 1Y17.</title>
        <authorList>
            <person name="Liu Y."/>
        </authorList>
    </citation>
    <scope>NUCLEOTIDE SEQUENCE</scope>
    <source>
        <strain evidence="5">1Y17</strain>
    </source>
</reference>
<sequence>MPRLSLAELLMGVIVLQQALAALMWWLSARVQVVPRVPALHWAAAALWAAGVVGCTVLGQNLGLAFSHSFTNMMAPGVFILLRLGLQILLRAPRQDGEHALVAMLAVACAWGGHLGGAPLFWGIATASLLNAYCLLRLAQTVRLPVRQELGLGAVRLVVWPLRALAGVFLLRALLALVVPPGAVRPLYVDTPPNIIVLTIMMTLGLVMHLVLALCVALRLVRRLHRLSRQDALTLLPNRRAADEHLARLLARLRAGQGGFALALADVDHFKRVNDQQGHAIGDRALAHLAAQLRAQARPVDLVARFGGEEFVLLLPDVDAATARAVAERQRLAVAAEPLRLGAAALPLSISLGVGLARADDSAESLLARVDAALYRAKAAGRNRVELEA</sequence>
<protein>
    <recommendedName>
        <fullName evidence="1">diguanylate cyclase</fullName>
        <ecNumber evidence="1">2.7.7.65</ecNumber>
    </recommendedName>
</protein>
<dbReference type="InterPro" id="IPR029787">
    <property type="entry name" value="Nucleotide_cyclase"/>
</dbReference>
<dbReference type="AlphaFoldDB" id="A0A931IY01"/>
<gene>
    <name evidence="5" type="ORF">I7X39_02730</name>
</gene>
<dbReference type="EC" id="2.7.7.65" evidence="1"/>
<feature type="transmembrane region" description="Helical" evidence="3">
    <location>
        <begin position="39"/>
        <end position="59"/>
    </location>
</feature>
<evidence type="ECO:0000256" key="1">
    <source>
        <dbReference type="ARBA" id="ARBA00012528"/>
    </source>
</evidence>
<feature type="transmembrane region" description="Helical" evidence="3">
    <location>
        <begin position="6"/>
        <end position="27"/>
    </location>
</feature>
<dbReference type="SUPFAM" id="SSF55073">
    <property type="entry name" value="Nucleotide cyclase"/>
    <property type="match status" value="1"/>
</dbReference>
<evidence type="ECO:0000259" key="4">
    <source>
        <dbReference type="PROSITE" id="PS50887"/>
    </source>
</evidence>
<dbReference type="InterPro" id="IPR000160">
    <property type="entry name" value="GGDEF_dom"/>
</dbReference>
<comment type="caution">
    <text evidence="5">The sequence shown here is derived from an EMBL/GenBank/DDBJ whole genome shotgun (WGS) entry which is preliminary data.</text>
</comment>